<evidence type="ECO:0000313" key="2">
    <source>
        <dbReference type="Proteomes" id="UP000277537"/>
    </source>
</evidence>
<dbReference type="Pfam" id="PF20036">
    <property type="entry name" value="Gp13-like"/>
    <property type="match status" value="1"/>
</dbReference>
<name>A0A2W5ADK1_ACIJO</name>
<dbReference type="Proteomes" id="UP000277537">
    <property type="component" value="Unassembled WGS sequence"/>
</dbReference>
<dbReference type="EMBL" id="RHXE01000001">
    <property type="protein sequence ID" value="RSE27625.1"/>
    <property type="molecule type" value="Genomic_DNA"/>
</dbReference>
<reference evidence="1 2" key="1">
    <citation type="submission" date="2018-10" db="EMBL/GenBank/DDBJ databases">
        <title>Transmission dynamics of multidrug resistant bacteria on intensive care unit surfaces.</title>
        <authorList>
            <person name="D'Souza A.W."/>
            <person name="Potter R.F."/>
            <person name="Wallace M."/>
            <person name="Shupe A."/>
            <person name="Patel S."/>
            <person name="Sun S."/>
            <person name="Gul D."/>
            <person name="Kwon J.H."/>
            <person name="Andleeb S."/>
            <person name="Burnham C.-A.D."/>
            <person name="Dantas G."/>
        </authorList>
    </citation>
    <scope>NUCLEOTIDE SEQUENCE [LARGE SCALE GENOMIC DNA]</scope>
    <source>
        <strain evidence="1 2">AJ_385</strain>
    </source>
</reference>
<gene>
    <name evidence="1" type="ORF">EGT73_01020</name>
</gene>
<keyword evidence="1" id="KW-0946">Virion</keyword>
<proteinExistence type="predicted"/>
<evidence type="ECO:0000313" key="1">
    <source>
        <dbReference type="EMBL" id="RSE27625.1"/>
    </source>
</evidence>
<keyword evidence="1" id="KW-0167">Capsid protein</keyword>
<dbReference type="InterPro" id="IPR045404">
    <property type="entry name" value="Gp13-like"/>
</dbReference>
<comment type="caution">
    <text evidence="1">The sequence shown here is derived from an EMBL/GenBank/DDBJ whole genome shotgun (WGS) entry which is preliminary data.</text>
</comment>
<accession>A0A2W5ADK1</accession>
<organism evidence="1 2">
    <name type="scientific">Acinetobacter johnsonii</name>
    <dbReference type="NCBI Taxonomy" id="40214"/>
    <lineage>
        <taxon>Bacteria</taxon>
        <taxon>Pseudomonadati</taxon>
        <taxon>Pseudomonadota</taxon>
        <taxon>Gammaproteobacteria</taxon>
        <taxon>Moraxellales</taxon>
        <taxon>Moraxellaceae</taxon>
        <taxon>Acinetobacter</taxon>
    </lineage>
</organism>
<sequence>MATTQVKDIWDADIAASYKTLDALEKTAIADSGVLATTEEMQELLNARKPKIELPYWNDLDASIEPNYSTDDPADIAVPLAVTTGDMRAYVANVNEGWSSASLVKELTNKDPLNELVRGRINPYWRKQAQRRLIASLIGVYRENVANGASDMIITDAVNGLNSDVIIDAEASMGDNLDKLGIIIMHSKKYADLQKQNQIEFIVDSEAKTRIAVYQNKRVVVDDSMPNLGTALAPQYLTMVAGAGAIGYAYGQPQNAETVAYVDDQANGGGVETLWSRRKFIIHPLGYSFTATTITGNGTEAKAFAPSWADLALAANWERVVDRKAVPISFIVTK</sequence>
<dbReference type="RefSeq" id="WP_125273155.1">
    <property type="nucleotide sequence ID" value="NZ_RHXE01000001.1"/>
</dbReference>
<protein>
    <submittedName>
        <fullName evidence="1">Coat protein</fullName>
    </submittedName>
</protein>
<dbReference type="AlphaFoldDB" id="A0A2W5ADK1"/>